<evidence type="ECO:0000259" key="1">
    <source>
        <dbReference type="Pfam" id="PF02589"/>
    </source>
</evidence>
<dbReference type="AlphaFoldDB" id="A0A2T3NGX3"/>
<dbReference type="InterPro" id="IPR003741">
    <property type="entry name" value="LUD_dom"/>
</dbReference>
<gene>
    <name evidence="2" type="ORF">C9J01_07400</name>
</gene>
<evidence type="ECO:0000313" key="3">
    <source>
        <dbReference type="Proteomes" id="UP000241346"/>
    </source>
</evidence>
<name>A0A2T3NGX3_9GAMM</name>
<dbReference type="PANTHER" id="PTHR43682:SF1">
    <property type="entry name" value="LACTATE UTILIZATION PROTEIN C"/>
    <property type="match status" value="1"/>
</dbReference>
<dbReference type="SUPFAM" id="SSF100950">
    <property type="entry name" value="NagB/RpiA/CoA transferase-like"/>
    <property type="match status" value="1"/>
</dbReference>
<feature type="domain" description="LUD" evidence="1">
    <location>
        <begin position="62"/>
        <end position="248"/>
    </location>
</feature>
<dbReference type="InterPro" id="IPR037171">
    <property type="entry name" value="NagB/RpiA_transferase-like"/>
</dbReference>
<dbReference type="RefSeq" id="WP_107297514.1">
    <property type="nucleotide sequence ID" value="NZ_JAHVIB010000001.1"/>
</dbReference>
<evidence type="ECO:0000313" key="2">
    <source>
        <dbReference type="EMBL" id="PSW14266.1"/>
    </source>
</evidence>
<organism evidence="2 3">
    <name type="scientific">Photobacterium rosenbergii</name>
    <dbReference type="NCBI Taxonomy" id="294936"/>
    <lineage>
        <taxon>Bacteria</taxon>
        <taxon>Pseudomonadati</taxon>
        <taxon>Pseudomonadota</taxon>
        <taxon>Gammaproteobacteria</taxon>
        <taxon>Vibrionales</taxon>
        <taxon>Vibrionaceae</taxon>
        <taxon>Photobacterium</taxon>
    </lineage>
</organism>
<protein>
    <submittedName>
        <fullName evidence="2">Lactate utilization protein C</fullName>
    </submittedName>
</protein>
<sequence length="251" mass="27294">MSDIINRDRFLDNIAAKLGRPRQTTPVERPALRYTCHHDVMAGKSRDELKQILIDYTHKALGAHALVTTQAGLTETLRQVCAGYCLDETAASPTNNPSTAPSETLVSADPRLLELFDPEQLDTEEHVVHVWNTQLGYGPNIEIAERAKVGIVYAEQALAESGTMVLYSQPAQGRAISLLPEASVFVVPKSALVARLTQATAELHKKAQQGERLPSCVNFISGPSSTADIELIKVVGVHGPVYATYVIIDDL</sequence>
<reference evidence="2 3" key="1">
    <citation type="submission" date="2018-03" db="EMBL/GenBank/DDBJ databases">
        <title>Whole genome sequencing of Histamine producing bacteria.</title>
        <authorList>
            <person name="Butler K."/>
        </authorList>
    </citation>
    <scope>NUCLEOTIDE SEQUENCE [LARGE SCALE GENOMIC DNA]</scope>
    <source>
        <strain evidence="2 3">DSM 19138</strain>
    </source>
</reference>
<dbReference type="EMBL" id="PYMB01000002">
    <property type="protein sequence ID" value="PSW14266.1"/>
    <property type="molecule type" value="Genomic_DNA"/>
</dbReference>
<dbReference type="Gene3D" id="3.40.50.10420">
    <property type="entry name" value="NagB/RpiA/CoA transferase-like"/>
    <property type="match status" value="1"/>
</dbReference>
<comment type="caution">
    <text evidence="2">The sequence shown here is derived from an EMBL/GenBank/DDBJ whole genome shotgun (WGS) entry which is preliminary data.</text>
</comment>
<accession>A0A2T3NGX3</accession>
<dbReference type="PANTHER" id="PTHR43682">
    <property type="entry name" value="LACTATE UTILIZATION PROTEIN C"/>
    <property type="match status" value="1"/>
</dbReference>
<dbReference type="InterPro" id="IPR024185">
    <property type="entry name" value="FTHF_cligase-like_sf"/>
</dbReference>
<proteinExistence type="predicted"/>
<dbReference type="OrthoDB" id="9794157at2"/>
<dbReference type="Pfam" id="PF02589">
    <property type="entry name" value="LUD_dom"/>
    <property type="match status" value="1"/>
</dbReference>
<dbReference type="Proteomes" id="UP000241346">
    <property type="component" value="Unassembled WGS sequence"/>
</dbReference>